<dbReference type="EMBL" id="QOVM01000001">
    <property type="protein sequence ID" value="RXG24895.1"/>
    <property type="molecule type" value="Genomic_DNA"/>
</dbReference>
<reference evidence="2 3" key="1">
    <citation type="submission" date="2018-07" db="EMBL/GenBank/DDBJ databases">
        <title>Leeuwenhoekiella genomics.</title>
        <authorList>
            <person name="Tahon G."/>
            <person name="Willems A."/>
        </authorList>
    </citation>
    <scope>NUCLEOTIDE SEQUENCE [LARGE SCALE GENOMIC DNA]</scope>
    <source>
        <strain evidence="2 3">LMG 22550</strain>
    </source>
</reference>
<dbReference type="CDD" id="cd00761">
    <property type="entry name" value="Glyco_tranf_GTA_type"/>
    <property type="match status" value="1"/>
</dbReference>
<feature type="domain" description="Glycosyltransferase 2-like" evidence="1">
    <location>
        <begin position="10"/>
        <end position="150"/>
    </location>
</feature>
<dbReference type="PANTHER" id="PTHR22916:SF3">
    <property type="entry name" value="UDP-GLCNAC:BETAGAL BETA-1,3-N-ACETYLGLUCOSAMINYLTRANSFERASE-LIKE PROTEIN 1"/>
    <property type="match status" value="1"/>
</dbReference>
<evidence type="ECO:0000313" key="3">
    <source>
        <dbReference type="Proteomes" id="UP000289238"/>
    </source>
</evidence>
<keyword evidence="2" id="KW-0808">Transferase</keyword>
<dbReference type="InterPro" id="IPR001173">
    <property type="entry name" value="Glyco_trans_2-like"/>
</dbReference>
<accession>A0A4Q0PDL0</accession>
<evidence type="ECO:0000313" key="2">
    <source>
        <dbReference type="EMBL" id="RXG24895.1"/>
    </source>
</evidence>
<dbReference type="Gene3D" id="3.90.550.10">
    <property type="entry name" value="Spore Coat Polysaccharide Biosynthesis Protein SpsA, Chain A"/>
    <property type="match status" value="1"/>
</dbReference>
<organism evidence="2 3">
    <name type="scientific">Leeuwenhoekiella aequorea</name>
    <dbReference type="NCBI Taxonomy" id="283736"/>
    <lineage>
        <taxon>Bacteria</taxon>
        <taxon>Pseudomonadati</taxon>
        <taxon>Bacteroidota</taxon>
        <taxon>Flavobacteriia</taxon>
        <taxon>Flavobacteriales</taxon>
        <taxon>Flavobacteriaceae</taxon>
        <taxon>Leeuwenhoekiella</taxon>
    </lineage>
</organism>
<evidence type="ECO:0000259" key="1">
    <source>
        <dbReference type="Pfam" id="PF00535"/>
    </source>
</evidence>
<keyword evidence="3" id="KW-1185">Reference proteome</keyword>
<comment type="caution">
    <text evidence="2">The sequence shown here is derived from an EMBL/GenBank/DDBJ whole genome shotgun (WGS) entry which is preliminary data.</text>
</comment>
<dbReference type="InterPro" id="IPR029044">
    <property type="entry name" value="Nucleotide-diphossugar_trans"/>
</dbReference>
<protein>
    <submittedName>
        <fullName evidence="2">Glycosyltransferase involved in cell wall biosynthesis</fullName>
    </submittedName>
</protein>
<dbReference type="Proteomes" id="UP000289238">
    <property type="component" value="Unassembled WGS sequence"/>
</dbReference>
<dbReference type="GO" id="GO:0016758">
    <property type="term" value="F:hexosyltransferase activity"/>
    <property type="evidence" value="ECO:0007669"/>
    <property type="project" value="UniProtKB-ARBA"/>
</dbReference>
<sequence length="322" mass="37984">MDYNQKPLVSILIPTYNRAHLIGETLDSVLAQTYENWECIVVDDGSTDSTAELLASYVQKDARFQYHQRPSNRLKGASSCRNFGAEKADGEYFIFLDSDDHLLKDCIKNRLLRIEEFPSCFFWIFPMLTQSREDRLPLKREIPIKVNYLEEFLSNRILWQTTATVWSKSFLLDLGGFDASYPRLNDPEIHIRAFIKADTNFKVFYSADGDYVYKQVFSKEKRISIYINYNLSLRILVKKTVPLLLLIKKDELIKLMKSFLIDYYTEAYKHNSLYRNIRLLNAFRVYDVISLKQFLRIVYYKSCFLLGLKNKSRISLSQLFYK</sequence>
<dbReference type="AlphaFoldDB" id="A0A4Q0PDL0"/>
<dbReference type="SUPFAM" id="SSF53448">
    <property type="entry name" value="Nucleotide-diphospho-sugar transferases"/>
    <property type="match status" value="1"/>
</dbReference>
<dbReference type="PANTHER" id="PTHR22916">
    <property type="entry name" value="GLYCOSYLTRANSFERASE"/>
    <property type="match status" value="1"/>
</dbReference>
<gene>
    <name evidence="2" type="ORF">DSM00_691</name>
</gene>
<name>A0A4Q0PDL0_9FLAO</name>
<dbReference type="OrthoDB" id="597270at2"/>
<dbReference type="Pfam" id="PF00535">
    <property type="entry name" value="Glycos_transf_2"/>
    <property type="match status" value="1"/>
</dbReference>
<dbReference type="RefSeq" id="WP_128756604.1">
    <property type="nucleotide sequence ID" value="NZ_QOVM01000001.1"/>
</dbReference>
<proteinExistence type="predicted"/>